<evidence type="ECO:0000256" key="1">
    <source>
        <dbReference type="ARBA" id="ARBA00023125"/>
    </source>
</evidence>
<dbReference type="InterPro" id="IPR036388">
    <property type="entry name" value="WH-like_DNA-bd_sf"/>
</dbReference>
<proteinExistence type="predicted"/>
<sequence>MAVLIVTDNYFYMQGLVSMADDECNITWVDNIDNEYAHQQCQALSADDYVIIHFAQIDKMLCSYQYYLMNSPAKVIVAPDAKFVTDVSDINNICFLSADASVKTVESILKLKKFKVRKRNLTVREEKIMSLLIIGNLINDISKTLGLSIKTVSLHKSNTSNKVGLLNNNNITMLALMRFILPASGTDMILI</sequence>
<dbReference type="SMART" id="SM00421">
    <property type="entry name" value="HTH_LUXR"/>
    <property type="match status" value="1"/>
</dbReference>
<keyword evidence="6" id="KW-1185">Reference proteome</keyword>
<evidence type="ECO:0000259" key="2">
    <source>
        <dbReference type="SMART" id="SM00421"/>
    </source>
</evidence>
<dbReference type="RefSeq" id="WP_004856502.1">
    <property type="nucleotide sequence ID" value="NZ_ABDFAB020000004.1"/>
</dbReference>
<dbReference type="GO" id="GO:0003677">
    <property type="term" value="F:DNA binding"/>
    <property type="evidence" value="ECO:0007669"/>
    <property type="project" value="UniProtKB-KW"/>
</dbReference>
<dbReference type="Proteomes" id="UP001064206">
    <property type="component" value="Chromosome"/>
</dbReference>
<organism evidence="3 5">
    <name type="scientific">Raoultella ornithinolytica</name>
    <name type="common">Klebsiella ornithinolytica</name>
    <dbReference type="NCBI Taxonomy" id="54291"/>
    <lineage>
        <taxon>Bacteria</taxon>
        <taxon>Pseudomonadati</taxon>
        <taxon>Pseudomonadota</taxon>
        <taxon>Gammaproteobacteria</taxon>
        <taxon>Enterobacterales</taxon>
        <taxon>Enterobacteriaceae</taxon>
        <taxon>Klebsiella/Raoultella group</taxon>
        <taxon>Raoultella</taxon>
    </lineage>
</organism>
<dbReference type="GeneID" id="93756419"/>
<dbReference type="Gene3D" id="1.10.10.10">
    <property type="entry name" value="Winged helix-like DNA-binding domain superfamily/Winged helix DNA-binding domain"/>
    <property type="match status" value="1"/>
</dbReference>
<keyword evidence="1" id="KW-0238">DNA-binding</keyword>
<dbReference type="Proteomes" id="UP001350972">
    <property type="component" value="Chromosome"/>
</dbReference>
<dbReference type="EMBL" id="CP104450">
    <property type="protein sequence ID" value="UXE37945.1"/>
    <property type="molecule type" value="Genomic_DNA"/>
</dbReference>
<reference evidence="3" key="1">
    <citation type="submission" date="2022-09" db="EMBL/GenBank/DDBJ databases">
        <title>Multidrug resistance Raoultella ornithinolytica Strain MQB_Silv_108.</title>
        <authorList>
            <person name="Quintela-Baluja M."/>
        </authorList>
    </citation>
    <scope>NUCLEOTIDE SEQUENCE</scope>
    <source>
        <strain evidence="3">MQB_Silv_108</strain>
    </source>
</reference>
<name>A0A1Y6GPV4_RAOOR</name>
<dbReference type="eggNOG" id="COG2197">
    <property type="taxonomic scope" value="Bacteria"/>
</dbReference>
<dbReference type="PaxDb" id="1286170-RORB6_17195"/>
<protein>
    <submittedName>
        <fullName evidence="3">LuxR C-terminal-related transcriptional regulator</fullName>
    </submittedName>
</protein>
<dbReference type="GO" id="GO:0006355">
    <property type="term" value="P:regulation of DNA-templated transcription"/>
    <property type="evidence" value="ECO:0007669"/>
    <property type="project" value="InterPro"/>
</dbReference>
<dbReference type="InterPro" id="IPR016032">
    <property type="entry name" value="Sig_transdc_resp-reg_C-effctor"/>
</dbReference>
<evidence type="ECO:0000313" key="3">
    <source>
        <dbReference type="EMBL" id="UXE37945.1"/>
    </source>
</evidence>
<dbReference type="AlphaFoldDB" id="A0A1Y6GPV4"/>
<dbReference type="EMBL" id="CP145163">
    <property type="protein sequence ID" value="WWC11512.1"/>
    <property type="molecule type" value="Genomic_DNA"/>
</dbReference>
<accession>A0A1Y6GPV4</accession>
<feature type="domain" description="HTH luxR-type" evidence="2">
    <location>
        <begin position="118"/>
        <end position="175"/>
    </location>
</feature>
<reference evidence="4 6" key="2">
    <citation type="submission" date="2024-02" db="EMBL/GenBank/DDBJ databases">
        <title>Tn5403 promotes plasmid rearrangements and degradation of the Klebsiella pneumoniae carbapenemase (KPC) transposon Tn4401.</title>
        <authorList>
            <person name="Sheppard A.E."/>
            <person name="Barry K.E."/>
            <person name="Parikh H.I."/>
            <person name="Vegesana K."/>
            <person name="Sebra R."/>
            <person name="George S."/>
            <person name="Sanderson N.D."/>
            <person name="Stoesser N."/>
            <person name="Eyre D.W."/>
            <person name="Crook D.W."/>
            <person name="Walker A.S."/>
            <person name="Mathers A.J."/>
        </authorList>
    </citation>
    <scope>NUCLEOTIDE SEQUENCE [LARGE SCALE GENOMIC DNA]</scope>
    <source>
        <strain evidence="4 6">CAV1921</strain>
    </source>
</reference>
<evidence type="ECO:0000313" key="5">
    <source>
        <dbReference type="Proteomes" id="UP001064206"/>
    </source>
</evidence>
<dbReference type="Pfam" id="PF00196">
    <property type="entry name" value="GerE"/>
    <property type="match status" value="1"/>
</dbReference>
<gene>
    <name evidence="4" type="ORF">LM286_25030</name>
    <name evidence="3" type="ORF">N2J37_26245</name>
</gene>
<dbReference type="PRINTS" id="PR00038">
    <property type="entry name" value="HTHLUXR"/>
</dbReference>
<dbReference type="SUPFAM" id="SSF46894">
    <property type="entry name" value="C-terminal effector domain of the bipartite response regulators"/>
    <property type="match status" value="1"/>
</dbReference>
<evidence type="ECO:0000313" key="4">
    <source>
        <dbReference type="EMBL" id="WWC11512.1"/>
    </source>
</evidence>
<dbReference type="InterPro" id="IPR000792">
    <property type="entry name" value="Tscrpt_reg_LuxR_C"/>
</dbReference>
<dbReference type="STRING" id="54291.TE10_03870"/>
<evidence type="ECO:0000313" key="6">
    <source>
        <dbReference type="Proteomes" id="UP001350972"/>
    </source>
</evidence>